<organism evidence="1 2">
    <name type="scientific">Mariniradius sediminis</name>
    <dbReference type="NCBI Taxonomy" id="2909237"/>
    <lineage>
        <taxon>Bacteria</taxon>
        <taxon>Pseudomonadati</taxon>
        <taxon>Bacteroidota</taxon>
        <taxon>Cytophagia</taxon>
        <taxon>Cytophagales</taxon>
        <taxon>Cyclobacteriaceae</taxon>
        <taxon>Mariniradius</taxon>
    </lineage>
</organism>
<comment type="caution">
    <text evidence="1">The sequence shown here is derived from an EMBL/GenBank/DDBJ whole genome shotgun (WGS) entry which is preliminary data.</text>
</comment>
<proteinExistence type="predicted"/>
<protein>
    <recommendedName>
        <fullName evidence="3">Cytochrome C</fullName>
    </recommendedName>
</protein>
<sequence length="114" mass="13030">MVRTAEQNAPLAVLMREMYLDMEEIKGRVLDKEKLGAYLEKHRAMLTAEATDPKVRDSSFNLMANAYLLHLERLEQSTEEELLNNFQALQQSCIACHQQKCPGPLKKINALKVN</sequence>
<gene>
    <name evidence="1" type="ORF">L0U89_10565</name>
</gene>
<reference evidence="1 2" key="1">
    <citation type="submission" date="2022-01" db="EMBL/GenBank/DDBJ databases">
        <title>Mariniradius saccharolyticus sp. nov., isolated from sediment of a river.</title>
        <authorList>
            <person name="Liu H."/>
        </authorList>
    </citation>
    <scope>NUCLEOTIDE SEQUENCE [LARGE SCALE GENOMIC DNA]</scope>
    <source>
        <strain evidence="1 2">RY-2</strain>
    </source>
</reference>
<dbReference type="EMBL" id="JAKEVZ010000007">
    <property type="protein sequence ID" value="MCF1751512.1"/>
    <property type="molecule type" value="Genomic_DNA"/>
</dbReference>
<evidence type="ECO:0000313" key="2">
    <source>
        <dbReference type="Proteomes" id="UP001201449"/>
    </source>
</evidence>
<evidence type="ECO:0008006" key="3">
    <source>
        <dbReference type="Google" id="ProtNLM"/>
    </source>
</evidence>
<dbReference type="RefSeq" id="WP_234861495.1">
    <property type="nucleotide sequence ID" value="NZ_JAKEVZ010000007.1"/>
</dbReference>
<accession>A0ABS9BVQ5</accession>
<dbReference type="Proteomes" id="UP001201449">
    <property type="component" value="Unassembled WGS sequence"/>
</dbReference>
<evidence type="ECO:0000313" key="1">
    <source>
        <dbReference type="EMBL" id="MCF1751512.1"/>
    </source>
</evidence>
<name>A0ABS9BVQ5_9BACT</name>
<keyword evidence="2" id="KW-1185">Reference proteome</keyword>